<dbReference type="GO" id="GO:0004519">
    <property type="term" value="F:endonuclease activity"/>
    <property type="evidence" value="ECO:0007669"/>
    <property type="project" value="UniProtKB-KW"/>
</dbReference>
<dbReference type="GO" id="GO:0003677">
    <property type="term" value="F:DNA binding"/>
    <property type="evidence" value="ECO:0007669"/>
    <property type="project" value="UniProtKB-KW"/>
</dbReference>
<keyword evidence="6" id="KW-1185">Reference proteome</keyword>
<keyword evidence="3" id="KW-0238">DNA-binding</keyword>
<feature type="domain" description="Type I restriction modification DNA specificity" evidence="4">
    <location>
        <begin position="6"/>
        <end position="179"/>
    </location>
</feature>
<sequence length="394" mass="43812">MNLEVLSEIAEIHSGAGFPKKYQGETQGDLPFAKVGDISNAKREEGKTISRAENYVTKQIAQQLRAKVFPKNSIVFAKIGEAIRKNNRAITSLPMTFDNNVMGIIPNAEKVSPQYLYHFLETVDFYTLANSTTVPSIRKTDMEKLEIPLPPLEEQKRIAAILDQADALRRLRQRAIDRLNELGQAIFYEMFGDPATNPMGWPTEKCGTLCERITVGIVVRPASYYQPSGVPAIRGTNIKPSGIDLSDVVYFSESDNETRLSKTRVWEGDLVIVRSGRPGLAAVVSKGLSGVNSIDVLIATPSKHKVKSYFLRDLINSKGGKAIVLSESKGQVQQHFNVGSLSDADLILPPMRLQTEYELMVSDIERQMTQLRKGVDRTSDLFGTLQHRAFRGEL</sequence>
<evidence type="ECO:0000256" key="3">
    <source>
        <dbReference type="ARBA" id="ARBA00023125"/>
    </source>
</evidence>
<dbReference type="PANTHER" id="PTHR30408:SF12">
    <property type="entry name" value="TYPE I RESTRICTION ENZYME MJAVIII SPECIFICITY SUBUNIT"/>
    <property type="match status" value="1"/>
</dbReference>
<dbReference type="KEGG" id="nall:PP769_11025"/>
<evidence type="ECO:0000313" key="6">
    <source>
        <dbReference type="Proteomes" id="UP001302719"/>
    </source>
</evidence>
<dbReference type="Pfam" id="PF01420">
    <property type="entry name" value="Methylase_S"/>
    <property type="match status" value="1"/>
</dbReference>
<dbReference type="InterPro" id="IPR000055">
    <property type="entry name" value="Restrct_endonuc_typeI_TRD"/>
</dbReference>
<evidence type="ECO:0000256" key="1">
    <source>
        <dbReference type="ARBA" id="ARBA00010923"/>
    </source>
</evidence>
<gene>
    <name evidence="5" type="ORF">PP769_11025</name>
</gene>
<keyword evidence="5" id="KW-0378">Hydrolase</keyword>
<dbReference type="InterPro" id="IPR052021">
    <property type="entry name" value="Type-I_RS_S_subunit"/>
</dbReference>
<keyword evidence="5" id="KW-0540">Nuclease</keyword>
<keyword evidence="5" id="KW-0255">Endonuclease</keyword>
<accession>A0AA96G700</accession>
<keyword evidence="2" id="KW-0680">Restriction system</keyword>
<comment type="similarity">
    <text evidence="1">Belongs to the type-I restriction system S methylase family.</text>
</comment>
<reference evidence="5 6" key="1">
    <citation type="submission" date="2023-01" db="EMBL/GenBank/DDBJ databases">
        <title>Cultivation and genomic characterization of new, ubiquitous marine nitrite-oxidizing bacteria from the Nitrospirales.</title>
        <authorList>
            <person name="Mueller A.J."/>
            <person name="Daebeler A."/>
            <person name="Herbold C.W."/>
            <person name="Kirkegaard R.H."/>
            <person name="Daims H."/>
        </authorList>
    </citation>
    <scope>NUCLEOTIDE SEQUENCE [LARGE SCALE GENOMIC DNA]</scope>
    <source>
        <strain evidence="5 6">VA</strain>
    </source>
</reference>
<dbReference type="RefSeq" id="WP_312640106.1">
    <property type="nucleotide sequence ID" value="NZ_CP116967.1"/>
</dbReference>
<evidence type="ECO:0000256" key="2">
    <source>
        <dbReference type="ARBA" id="ARBA00022747"/>
    </source>
</evidence>
<dbReference type="SUPFAM" id="SSF116734">
    <property type="entry name" value="DNA methylase specificity domain"/>
    <property type="match status" value="2"/>
</dbReference>
<dbReference type="EMBL" id="CP116967">
    <property type="protein sequence ID" value="WNM56514.1"/>
    <property type="molecule type" value="Genomic_DNA"/>
</dbReference>
<dbReference type="Proteomes" id="UP001302719">
    <property type="component" value="Chromosome"/>
</dbReference>
<dbReference type="InterPro" id="IPR044946">
    <property type="entry name" value="Restrct_endonuc_typeI_TRD_sf"/>
</dbReference>
<protein>
    <submittedName>
        <fullName evidence="5">Restriction endonuclease subunit S</fullName>
    </submittedName>
</protein>
<name>A0AA96G700_9BACT</name>
<dbReference type="PANTHER" id="PTHR30408">
    <property type="entry name" value="TYPE-1 RESTRICTION ENZYME ECOKI SPECIFICITY PROTEIN"/>
    <property type="match status" value="1"/>
</dbReference>
<proteinExistence type="inferred from homology"/>
<dbReference type="CDD" id="cd17250">
    <property type="entry name" value="RMtype1_S_Eco4255II_TRD2-CR2_like"/>
    <property type="match status" value="1"/>
</dbReference>
<dbReference type="GO" id="GO:0009307">
    <property type="term" value="P:DNA restriction-modification system"/>
    <property type="evidence" value="ECO:0007669"/>
    <property type="project" value="UniProtKB-KW"/>
</dbReference>
<evidence type="ECO:0000259" key="4">
    <source>
        <dbReference type="Pfam" id="PF01420"/>
    </source>
</evidence>
<dbReference type="Gene3D" id="3.90.220.20">
    <property type="entry name" value="DNA methylase specificity domains"/>
    <property type="match status" value="2"/>
</dbReference>
<dbReference type="REBASE" id="763633">
    <property type="entry name" value="S.NspVAORF11020P"/>
</dbReference>
<evidence type="ECO:0000313" key="5">
    <source>
        <dbReference type="EMBL" id="WNM56514.1"/>
    </source>
</evidence>
<organism evidence="5 6">
    <name type="scientific">Candidatus Nitrospira allomarina</name>
    <dbReference type="NCBI Taxonomy" id="3020900"/>
    <lineage>
        <taxon>Bacteria</taxon>
        <taxon>Pseudomonadati</taxon>
        <taxon>Nitrospirota</taxon>
        <taxon>Nitrospiria</taxon>
        <taxon>Nitrospirales</taxon>
        <taxon>Nitrospiraceae</taxon>
        <taxon>Nitrospira</taxon>
    </lineage>
</organism>
<dbReference type="AlphaFoldDB" id="A0AA96G700"/>